<reference evidence="2" key="1">
    <citation type="journal article" date="2017" name="Cell">
        <title>Insights into land plant evolution garnered from the Marchantia polymorpha genome.</title>
        <authorList>
            <person name="Bowman J.L."/>
            <person name="Kohchi T."/>
            <person name="Yamato K.T."/>
            <person name="Jenkins J."/>
            <person name="Shu S."/>
            <person name="Ishizaki K."/>
            <person name="Yamaoka S."/>
            <person name="Nishihama R."/>
            <person name="Nakamura Y."/>
            <person name="Berger F."/>
            <person name="Adam C."/>
            <person name="Aki S.S."/>
            <person name="Althoff F."/>
            <person name="Araki T."/>
            <person name="Arteaga-Vazquez M.A."/>
            <person name="Balasubrmanian S."/>
            <person name="Barry K."/>
            <person name="Bauer D."/>
            <person name="Boehm C.R."/>
            <person name="Briginshaw L."/>
            <person name="Caballero-Perez J."/>
            <person name="Catarino B."/>
            <person name="Chen F."/>
            <person name="Chiyoda S."/>
            <person name="Chovatia M."/>
            <person name="Davies K.M."/>
            <person name="Delmans M."/>
            <person name="Demura T."/>
            <person name="Dierschke T."/>
            <person name="Dolan L."/>
            <person name="Dorantes-Acosta A.E."/>
            <person name="Eklund D.M."/>
            <person name="Florent S.N."/>
            <person name="Flores-Sandoval E."/>
            <person name="Fujiyama A."/>
            <person name="Fukuzawa H."/>
            <person name="Galik B."/>
            <person name="Grimanelli D."/>
            <person name="Grimwood J."/>
            <person name="Grossniklaus U."/>
            <person name="Hamada T."/>
            <person name="Haseloff J."/>
            <person name="Hetherington A.J."/>
            <person name="Higo A."/>
            <person name="Hirakawa Y."/>
            <person name="Hundley H.N."/>
            <person name="Ikeda Y."/>
            <person name="Inoue K."/>
            <person name="Inoue S.I."/>
            <person name="Ishida S."/>
            <person name="Jia Q."/>
            <person name="Kakita M."/>
            <person name="Kanazawa T."/>
            <person name="Kawai Y."/>
            <person name="Kawashima T."/>
            <person name="Kennedy M."/>
            <person name="Kinose K."/>
            <person name="Kinoshita T."/>
            <person name="Kohara Y."/>
            <person name="Koide E."/>
            <person name="Komatsu K."/>
            <person name="Kopischke S."/>
            <person name="Kubo M."/>
            <person name="Kyozuka J."/>
            <person name="Lagercrantz U."/>
            <person name="Lin S.S."/>
            <person name="Lindquist E."/>
            <person name="Lipzen A.M."/>
            <person name="Lu C.W."/>
            <person name="De Luna E."/>
            <person name="Martienssen R.A."/>
            <person name="Minamino N."/>
            <person name="Mizutani M."/>
            <person name="Mizutani M."/>
            <person name="Mochizuki N."/>
            <person name="Monte I."/>
            <person name="Mosher R."/>
            <person name="Nagasaki H."/>
            <person name="Nakagami H."/>
            <person name="Naramoto S."/>
            <person name="Nishitani K."/>
            <person name="Ohtani M."/>
            <person name="Okamoto T."/>
            <person name="Okumura M."/>
            <person name="Phillips J."/>
            <person name="Pollak B."/>
            <person name="Reinders A."/>
            <person name="Rovekamp M."/>
            <person name="Sano R."/>
            <person name="Sawa S."/>
            <person name="Schmid M.W."/>
            <person name="Shirakawa M."/>
            <person name="Solano R."/>
            <person name="Spunde A."/>
            <person name="Suetsugu N."/>
            <person name="Sugano S."/>
            <person name="Sugiyama A."/>
            <person name="Sun R."/>
            <person name="Suzuki Y."/>
            <person name="Takenaka M."/>
            <person name="Takezawa D."/>
            <person name="Tomogane H."/>
            <person name="Tsuzuki M."/>
            <person name="Ueda T."/>
            <person name="Umeda M."/>
            <person name="Ward J.M."/>
            <person name="Watanabe Y."/>
            <person name="Yazaki K."/>
            <person name="Yokoyama R."/>
            <person name="Yoshitake Y."/>
            <person name="Yotsui I."/>
            <person name="Zachgo S."/>
            <person name="Schmutz J."/>
        </authorList>
    </citation>
    <scope>NUCLEOTIDE SEQUENCE [LARGE SCALE GENOMIC DNA]</scope>
    <source>
        <strain evidence="2">Tak-1</strain>
    </source>
</reference>
<name>A0A2R6W8X3_MARPO</name>
<gene>
    <name evidence="1" type="ORF">MARPO_0127s0044</name>
</gene>
<dbReference type="Proteomes" id="UP000244005">
    <property type="component" value="Unassembled WGS sequence"/>
</dbReference>
<proteinExistence type="predicted"/>
<organism evidence="1 2">
    <name type="scientific">Marchantia polymorpha</name>
    <name type="common">Common liverwort</name>
    <name type="synonym">Marchantia aquatica</name>
    <dbReference type="NCBI Taxonomy" id="3197"/>
    <lineage>
        <taxon>Eukaryota</taxon>
        <taxon>Viridiplantae</taxon>
        <taxon>Streptophyta</taxon>
        <taxon>Embryophyta</taxon>
        <taxon>Marchantiophyta</taxon>
        <taxon>Marchantiopsida</taxon>
        <taxon>Marchantiidae</taxon>
        <taxon>Marchantiales</taxon>
        <taxon>Marchantiaceae</taxon>
        <taxon>Marchantia</taxon>
    </lineage>
</organism>
<evidence type="ECO:0000313" key="2">
    <source>
        <dbReference type="Proteomes" id="UP000244005"/>
    </source>
</evidence>
<dbReference type="AlphaFoldDB" id="A0A2R6W8X3"/>
<dbReference type="Gramene" id="Mp5g07420.1">
    <property type="protein sequence ID" value="Mp5g07420.1.cds1"/>
    <property type="gene ID" value="Mp5g07420"/>
</dbReference>
<sequence length="128" mass="13009">MRTNLGRIAPADEMRRGLESAVVRYAASRCSALPGEAAAGAGAWPGAGARGGSKIGHTESLAGTVNKGCADSGRVDDAAAGAGRASIHALKTRSCTGGEDCHPRPELPQLCRSGANARLQTTNGRQVR</sequence>
<evidence type="ECO:0000313" key="1">
    <source>
        <dbReference type="EMBL" id="PTQ30262.1"/>
    </source>
</evidence>
<protein>
    <submittedName>
        <fullName evidence="1">Uncharacterized protein</fullName>
    </submittedName>
</protein>
<dbReference type="EMBL" id="KZ772799">
    <property type="protein sequence ID" value="PTQ30262.1"/>
    <property type="molecule type" value="Genomic_DNA"/>
</dbReference>
<accession>A0A2R6W8X3</accession>
<keyword evidence="2" id="KW-1185">Reference proteome</keyword>